<comment type="subcellular location">
    <subcellularLocation>
        <location evidence="1">Cell outer membrane</location>
    </subcellularLocation>
</comment>
<evidence type="ECO:0000256" key="2">
    <source>
        <dbReference type="ARBA" id="ARBA00006275"/>
    </source>
</evidence>
<sequence length="508" mass="58122">MKQSRYVIAAVLLCAIVFGSCKRILELEPKTGPTSLTFWKNDKDALAGLMGGYALIREALTDENRFFVYGDITANTFRVTYSSDYSIHQIANGELDGVYYGYLENLQNWTLYYKAIAQANLLVQKIPTIPDNAFAIGANKAYYTGEAHFLRAFLYFYISRVWGDVPLILEPVEDLSQAKNIGREKQSVVLAQCIKDVDAAIQLLPETPIQTNDRGVRASRASALALKAHIYAWMKDFPKCEEATRDLVASPGKYGLKFITDSAEYSRIPIGRSMEAIFEININEEQNEGSGPDIYGSFQGIGSKTLYIPYLATRDASTPDQVPWMTHLTTYNNVYWEDGDLRKMLWFEKDTRTSMEKNIMMKKYVNITYRDGDVRKDPRQSNNLLVFRLSDIILLRAEALSKIKKDTEARDLVNKVRTRARLEALDGTTAGDDLYYFIVTERQRELFAEGHAFWDLLRTGFIDDFNGQFEKAMEPGSEFYGKNYWPIPRALFKDNMLMKQTPYWNGRL</sequence>
<proteinExistence type="inferred from homology"/>
<keyword evidence="9" id="KW-1185">Reference proteome</keyword>
<dbReference type="InterPro" id="IPR033985">
    <property type="entry name" value="SusD-like_N"/>
</dbReference>
<keyword evidence="4" id="KW-0472">Membrane</keyword>
<dbReference type="Gene3D" id="1.25.40.390">
    <property type="match status" value="1"/>
</dbReference>
<reference evidence="8 9" key="1">
    <citation type="submission" date="2024-03" db="EMBL/GenBank/DDBJ databases">
        <title>Chitinophaga caseinilytica sp. nov., a casein hydrolysing bacterium isolated from forest soil.</title>
        <authorList>
            <person name="Lee D.S."/>
            <person name="Han D.M."/>
            <person name="Baek J.H."/>
            <person name="Choi D.G."/>
            <person name="Jeon J.H."/>
            <person name="Jeon C.O."/>
        </authorList>
    </citation>
    <scope>NUCLEOTIDE SEQUENCE [LARGE SCALE GENOMIC DNA]</scope>
    <source>
        <strain evidence="8 9">KACC 19118</strain>
    </source>
</reference>
<name>A0ABZ2Z7V9_9BACT</name>
<comment type="similarity">
    <text evidence="2">Belongs to the SusD family.</text>
</comment>
<dbReference type="Pfam" id="PF14322">
    <property type="entry name" value="SusD-like_3"/>
    <property type="match status" value="1"/>
</dbReference>
<dbReference type="CDD" id="cd08977">
    <property type="entry name" value="SusD"/>
    <property type="match status" value="1"/>
</dbReference>
<evidence type="ECO:0000256" key="3">
    <source>
        <dbReference type="ARBA" id="ARBA00022729"/>
    </source>
</evidence>
<feature type="domain" description="RagB/SusD" evidence="6">
    <location>
        <begin position="356"/>
        <end position="504"/>
    </location>
</feature>
<evidence type="ECO:0000256" key="5">
    <source>
        <dbReference type="ARBA" id="ARBA00023237"/>
    </source>
</evidence>
<gene>
    <name evidence="8" type="ORF">WJU22_07065</name>
</gene>
<evidence type="ECO:0000256" key="1">
    <source>
        <dbReference type="ARBA" id="ARBA00004442"/>
    </source>
</evidence>
<feature type="domain" description="SusD-like N-terminal" evidence="7">
    <location>
        <begin position="103"/>
        <end position="231"/>
    </location>
</feature>
<protein>
    <submittedName>
        <fullName evidence="8">RagB/SusD family nutrient uptake outer membrane protein</fullName>
    </submittedName>
</protein>
<dbReference type="InterPro" id="IPR011990">
    <property type="entry name" value="TPR-like_helical_dom_sf"/>
</dbReference>
<dbReference type="Pfam" id="PF07980">
    <property type="entry name" value="SusD_RagB"/>
    <property type="match status" value="1"/>
</dbReference>
<evidence type="ECO:0000259" key="6">
    <source>
        <dbReference type="Pfam" id="PF07980"/>
    </source>
</evidence>
<organism evidence="8 9">
    <name type="scientific">Chitinophaga caseinilytica</name>
    <dbReference type="NCBI Taxonomy" id="2267521"/>
    <lineage>
        <taxon>Bacteria</taxon>
        <taxon>Pseudomonadati</taxon>
        <taxon>Bacteroidota</taxon>
        <taxon>Chitinophagia</taxon>
        <taxon>Chitinophagales</taxon>
        <taxon>Chitinophagaceae</taxon>
        <taxon>Chitinophaga</taxon>
    </lineage>
</organism>
<dbReference type="RefSeq" id="WP_341842543.1">
    <property type="nucleotide sequence ID" value="NZ_CP149792.1"/>
</dbReference>
<evidence type="ECO:0000313" key="8">
    <source>
        <dbReference type="EMBL" id="WZN47935.1"/>
    </source>
</evidence>
<evidence type="ECO:0000313" key="9">
    <source>
        <dbReference type="Proteomes" id="UP001449657"/>
    </source>
</evidence>
<dbReference type="EMBL" id="CP150096">
    <property type="protein sequence ID" value="WZN47935.1"/>
    <property type="molecule type" value="Genomic_DNA"/>
</dbReference>
<accession>A0ABZ2Z7V9</accession>
<dbReference type="SUPFAM" id="SSF48452">
    <property type="entry name" value="TPR-like"/>
    <property type="match status" value="1"/>
</dbReference>
<evidence type="ECO:0000259" key="7">
    <source>
        <dbReference type="Pfam" id="PF14322"/>
    </source>
</evidence>
<dbReference type="PROSITE" id="PS51257">
    <property type="entry name" value="PROKAR_LIPOPROTEIN"/>
    <property type="match status" value="1"/>
</dbReference>
<keyword evidence="5" id="KW-0998">Cell outer membrane</keyword>
<evidence type="ECO:0000256" key="4">
    <source>
        <dbReference type="ARBA" id="ARBA00023136"/>
    </source>
</evidence>
<keyword evidence="3" id="KW-0732">Signal</keyword>
<dbReference type="InterPro" id="IPR012944">
    <property type="entry name" value="SusD_RagB_dom"/>
</dbReference>
<dbReference type="Proteomes" id="UP001449657">
    <property type="component" value="Chromosome"/>
</dbReference>